<dbReference type="Proteomes" id="UP000248925">
    <property type="component" value="Unassembled WGS sequence"/>
</dbReference>
<evidence type="ECO:0000313" key="1">
    <source>
        <dbReference type="EMBL" id="PZM16694.1"/>
    </source>
</evidence>
<accession>A0A2W4DKJ6</accession>
<comment type="caution">
    <text evidence="1">The sequence shown here is derived from an EMBL/GenBank/DDBJ whole genome shotgun (WGS) entry which is preliminary data.</text>
</comment>
<name>A0A2W4DKJ6_9HYPH</name>
<keyword evidence="2" id="KW-1185">Reference proteome</keyword>
<gene>
    <name evidence="1" type="ORF">CPY51_00055</name>
</gene>
<protein>
    <submittedName>
        <fullName evidence="1">Uncharacterized protein</fullName>
    </submittedName>
</protein>
<dbReference type="AlphaFoldDB" id="A0A2W4DKJ6"/>
<sequence>MHRRKQRYISQAALEQFKTDYVTLRNYAIGRGNIARVKEALTALGITPVFEEPGAAAIYRVGDVPPDLKIKK</sequence>
<dbReference type="EMBL" id="PCDP01000001">
    <property type="protein sequence ID" value="PZM16694.1"/>
    <property type="molecule type" value="Genomic_DNA"/>
</dbReference>
<organism evidence="1 2">
    <name type="scientific">Rhizobium tubonense</name>
    <dbReference type="NCBI Taxonomy" id="484088"/>
    <lineage>
        <taxon>Bacteria</taxon>
        <taxon>Pseudomonadati</taxon>
        <taxon>Pseudomonadota</taxon>
        <taxon>Alphaproteobacteria</taxon>
        <taxon>Hyphomicrobiales</taxon>
        <taxon>Rhizobiaceae</taxon>
        <taxon>Rhizobium/Agrobacterium group</taxon>
        <taxon>Rhizobium</taxon>
    </lineage>
</organism>
<dbReference type="RefSeq" id="WP_111158028.1">
    <property type="nucleotide sequence ID" value="NZ_PCDP01000001.1"/>
</dbReference>
<dbReference type="OrthoDB" id="7595282at2"/>
<proteinExistence type="predicted"/>
<reference evidence="1 2" key="1">
    <citation type="journal article" date="2018" name="Sci. Rep.">
        <title>Rhizobium tumorigenes sp. nov., a novel plant tumorigenic bacterium isolated from cane gall tumors on thornless blackberry.</title>
        <authorList>
            <person name="Kuzmanovi N."/>
            <person name="Smalla K."/>
            <person name="Gronow S."/>
            <person name="PuBawska J."/>
        </authorList>
    </citation>
    <scope>NUCLEOTIDE SEQUENCE [LARGE SCALE GENOMIC DNA]</scope>
    <source>
        <strain evidence="1 2">CCBAU 85046</strain>
    </source>
</reference>
<evidence type="ECO:0000313" key="2">
    <source>
        <dbReference type="Proteomes" id="UP000248925"/>
    </source>
</evidence>